<comment type="caution">
    <text evidence="3">The sequence shown here is derived from an EMBL/GenBank/DDBJ whole genome shotgun (WGS) entry which is preliminary data.</text>
</comment>
<dbReference type="Pfam" id="PF02746">
    <property type="entry name" value="MR_MLE_N"/>
    <property type="match status" value="1"/>
</dbReference>
<dbReference type="Gene3D" id="3.20.20.120">
    <property type="entry name" value="Enolase-like C-terminal domain"/>
    <property type="match status" value="1"/>
</dbReference>
<dbReference type="PANTHER" id="PTHR48080:SF6">
    <property type="entry name" value="STARVATION-SENSING PROTEIN RSPA"/>
    <property type="match status" value="1"/>
</dbReference>
<gene>
    <name evidence="3" type="ORF">ABT211_09900</name>
</gene>
<sequence length="453" mass="48499">MPSIPPHSGMSERIEPDRPLDPDRLSDPDRLLGPDGGLPQARPPWTHRDGLRITRVRAVVTAPEGTPLVVVRVDTSDDGLYGLGCATFTQRYAAVAAAVDEHVGPLAVGRHPADIEDITRLVHYSSYWRNGPVLNNALSGLDQALWDIAGKRAGLPVHELLGGRCRAAVEVYSHAAGPTIGETLDRAEQLIEAGYRNVRLQTGQPGLGAYGAPGTGNGYPRSPHPDGWDPERYLRSTPALFAAARGRLGDDVNLMHDVHSRLTPKQAVVLARALEPYGLSFLEDVVAPEFYDHLPAVRAASPVPVAVGEQLGSVPDAVRLVRDGGVDLLRLHTSSVGGLTPTRKLVALCELLGVRTAFHSPGDISPVGVAANLAVDISSPAFGFQESHDYNEATHEVFPGTPVVADGHLRPSEEPGWGIALDEKAAGRFPPVKFLHERWSAQVRRPDGALEAP</sequence>
<dbReference type="PANTHER" id="PTHR48080">
    <property type="entry name" value="D-GALACTONATE DEHYDRATASE-RELATED"/>
    <property type="match status" value="1"/>
</dbReference>
<dbReference type="InterPro" id="IPR013342">
    <property type="entry name" value="Mandelate_racemase_C"/>
</dbReference>
<dbReference type="InterPro" id="IPR034593">
    <property type="entry name" value="DgoD-like"/>
</dbReference>
<feature type="domain" description="Mandelate racemase/muconate lactonizing enzyme C-terminal" evidence="2">
    <location>
        <begin position="180"/>
        <end position="304"/>
    </location>
</feature>
<dbReference type="SUPFAM" id="SSF54826">
    <property type="entry name" value="Enolase N-terminal domain-like"/>
    <property type="match status" value="1"/>
</dbReference>
<dbReference type="SFLD" id="SFLDS00001">
    <property type="entry name" value="Enolase"/>
    <property type="match status" value="1"/>
</dbReference>
<dbReference type="InterPro" id="IPR029017">
    <property type="entry name" value="Enolase-like_N"/>
</dbReference>
<dbReference type="Pfam" id="PF13378">
    <property type="entry name" value="MR_MLE_C"/>
    <property type="match status" value="1"/>
</dbReference>
<dbReference type="SUPFAM" id="SSF51604">
    <property type="entry name" value="Enolase C-terminal domain-like"/>
    <property type="match status" value="1"/>
</dbReference>
<dbReference type="Gene3D" id="3.30.390.10">
    <property type="entry name" value="Enolase-like, N-terminal domain"/>
    <property type="match status" value="1"/>
</dbReference>
<name>A0ABV1TC29_9ACTN</name>
<dbReference type="RefSeq" id="WP_351956231.1">
    <property type="nucleotide sequence ID" value="NZ_JBEOZM010000003.1"/>
</dbReference>
<organism evidence="3 4">
    <name type="scientific">Streptomyces sp. 900105755</name>
    <dbReference type="NCBI Taxonomy" id="3154389"/>
    <lineage>
        <taxon>Bacteria</taxon>
        <taxon>Bacillati</taxon>
        <taxon>Actinomycetota</taxon>
        <taxon>Actinomycetes</taxon>
        <taxon>Kitasatosporales</taxon>
        <taxon>Streptomycetaceae</taxon>
        <taxon>Streptomyces</taxon>
    </lineage>
</organism>
<dbReference type="EMBL" id="JBEOZM010000003">
    <property type="protein sequence ID" value="MER6267598.1"/>
    <property type="molecule type" value="Genomic_DNA"/>
</dbReference>
<accession>A0ABV1TC29</accession>
<dbReference type="InterPro" id="IPR013341">
    <property type="entry name" value="Mandelate_racemase_N_dom"/>
</dbReference>
<dbReference type="SMART" id="SM00922">
    <property type="entry name" value="MR_MLE"/>
    <property type="match status" value="1"/>
</dbReference>
<evidence type="ECO:0000259" key="2">
    <source>
        <dbReference type="SMART" id="SM00922"/>
    </source>
</evidence>
<evidence type="ECO:0000313" key="4">
    <source>
        <dbReference type="Proteomes" id="UP001490365"/>
    </source>
</evidence>
<feature type="compositionally biased region" description="Basic and acidic residues" evidence="1">
    <location>
        <begin position="10"/>
        <end position="32"/>
    </location>
</feature>
<dbReference type="Proteomes" id="UP001490365">
    <property type="component" value="Unassembled WGS sequence"/>
</dbReference>
<dbReference type="InterPro" id="IPR029065">
    <property type="entry name" value="Enolase_C-like"/>
</dbReference>
<evidence type="ECO:0000313" key="3">
    <source>
        <dbReference type="EMBL" id="MER6267598.1"/>
    </source>
</evidence>
<evidence type="ECO:0000256" key="1">
    <source>
        <dbReference type="SAM" id="MobiDB-lite"/>
    </source>
</evidence>
<keyword evidence="4" id="KW-1185">Reference proteome</keyword>
<dbReference type="PROSITE" id="PS00908">
    <property type="entry name" value="MR_MLE_1"/>
    <property type="match status" value="1"/>
</dbReference>
<reference evidence="3 4" key="1">
    <citation type="submission" date="2024-06" db="EMBL/GenBank/DDBJ databases">
        <title>The Natural Products Discovery Center: Release of the First 8490 Sequenced Strains for Exploring Actinobacteria Biosynthetic Diversity.</title>
        <authorList>
            <person name="Kalkreuter E."/>
            <person name="Kautsar S.A."/>
            <person name="Yang D."/>
            <person name="Bader C.D."/>
            <person name="Teijaro C.N."/>
            <person name="Fluegel L."/>
            <person name="Davis C.M."/>
            <person name="Simpson J.R."/>
            <person name="Lauterbach L."/>
            <person name="Steele A.D."/>
            <person name="Gui C."/>
            <person name="Meng S."/>
            <person name="Li G."/>
            <person name="Viehrig K."/>
            <person name="Ye F."/>
            <person name="Su P."/>
            <person name="Kiefer A.F."/>
            <person name="Nichols A."/>
            <person name="Cepeda A.J."/>
            <person name="Yan W."/>
            <person name="Fan B."/>
            <person name="Jiang Y."/>
            <person name="Adhikari A."/>
            <person name="Zheng C.-J."/>
            <person name="Schuster L."/>
            <person name="Cowan T.M."/>
            <person name="Smanski M.J."/>
            <person name="Chevrette M.G."/>
            <person name="De Carvalho L.P.S."/>
            <person name="Shen B."/>
        </authorList>
    </citation>
    <scope>NUCLEOTIDE SEQUENCE [LARGE SCALE GENOMIC DNA]</scope>
    <source>
        <strain evidence="3 4">NPDC001694</strain>
    </source>
</reference>
<proteinExistence type="predicted"/>
<feature type="region of interest" description="Disordered" evidence="1">
    <location>
        <begin position="1"/>
        <end position="47"/>
    </location>
</feature>
<dbReference type="InterPro" id="IPR018110">
    <property type="entry name" value="Mandel_Rmase/mucon_lact_enz_CS"/>
</dbReference>
<dbReference type="InterPro" id="IPR036849">
    <property type="entry name" value="Enolase-like_C_sf"/>
</dbReference>
<protein>
    <submittedName>
        <fullName evidence="3">Enolase C-terminal domain-like protein</fullName>
    </submittedName>
</protein>